<dbReference type="Gene3D" id="3.30.70.270">
    <property type="match status" value="1"/>
</dbReference>
<evidence type="ECO:0000259" key="4">
    <source>
        <dbReference type="PROSITE" id="PS50887"/>
    </source>
</evidence>
<dbReference type="EC" id="2.7.7.65" evidence="2"/>
<gene>
    <name evidence="5" type="ORF">NFC81_01910</name>
</gene>
<dbReference type="FunFam" id="3.30.70.270:FF:000001">
    <property type="entry name" value="Diguanylate cyclase domain protein"/>
    <property type="match status" value="1"/>
</dbReference>
<evidence type="ECO:0000256" key="2">
    <source>
        <dbReference type="ARBA" id="ARBA00012528"/>
    </source>
</evidence>
<dbReference type="RefSeq" id="WP_304995847.1">
    <property type="nucleotide sequence ID" value="NZ_CP101717.1"/>
</dbReference>
<dbReference type="InterPro" id="IPR000160">
    <property type="entry name" value="GGDEF_dom"/>
</dbReference>
<organism evidence="5">
    <name type="scientific">Salinispirillum sp. LH 10-3-1</name>
    <dbReference type="NCBI Taxonomy" id="2952525"/>
    <lineage>
        <taxon>Bacteria</taxon>
        <taxon>Pseudomonadati</taxon>
        <taxon>Pseudomonadota</taxon>
        <taxon>Gammaproteobacteria</taxon>
        <taxon>Oceanospirillales</taxon>
        <taxon>Saccharospirillaceae</taxon>
        <taxon>Salinispirillum</taxon>
    </lineage>
</organism>
<comment type="cofactor">
    <cofactor evidence="1">
        <name>Mg(2+)</name>
        <dbReference type="ChEBI" id="CHEBI:18420"/>
    </cofactor>
</comment>
<accession>A0AB38YGZ8</accession>
<dbReference type="AlphaFoldDB" id="A0AB38YGZ8"/>
<sequence length="312" mass="35203">MTDDRQQIQEVNVQAALALLDSTRTLVAIHDDHDRLVYANDAYRGAFYVAADEAVDWYDMMRDNFKHQRGPIIDSDDIESWLEYARTRRRREHYREFEVDLIDGRWIRMTETVLAGVGMLSIGIEVTAAKQTESSLKDQFGRALREAETDQLTGLGNRRLLERLERVILHDEHLHELSAIMIDIDHFKPYNDTLGHPEGDVCLQRVAEVLAESLRTEHDNAMRYGGEEFLVLLPGTSLAVANEVGERIRRTVEAQAIPHPTSEFGVITVSVGVAHVSTEAPECVNDVVSLADKALYVAKEAGRNRVEVGVVE</sequence>
<dbReference type="InterPro" id="IPR043128">
    <property type="entry name" value="Rev_trsase/Diguanyl_cyclase"/>
</dbReference>
<dbReference type="SMART" id="SM00267">
    <property type="entry name" value="GGDEF"/>
    <property type="match status" value="1"/>
</dbReference>
<dbReference type="PANTHER" id="PTHR45138:SF9">
    <property type="entry name" value="DIGUANYLATE CYCLASE DGCM-RELATED"/>
    <property type="match status" value="1"/>
</dbReference>
<dbReference type="Pfam" id="PF00990">
    <property type="entry name" value="GGDEF"/>
    <property type="match status" value="1"/>
</dbReference>
<dbReference type="CDD" id="cd01949">
    <property type="entry name" value="GGDEF"/>
    <property type="match status" value="1"/>
</dbReference>
<evidence type="ECO:0000256" key="3">
    <source>
        <dbReference type="ARBA" id="ARBA00034247"/>
    </source>
</evidence>
<proteinExistence type="predicted"/>
<reference evidence="5" key="1">
    <citation type="submission" date="2022-07" db="EMBL/GenBank/DDBJ databases">
        <title>Complete genome sequence of Salinispirillum sp. LH10-3-1 capable of multiple carbohydrate inversion isolated from a soda lake.</title>
        <authorList>
            <person name="Liu J."/>
            <person name="Zhai Y."/>
            <person name="Zhang H."/>
            <person name="Yang H."/>
            <person name="Qu J."/>
            <person name="Li J."/>
        </authorList>
    </citation>
    <scope>NUCLEOTIDE SEQUENCE</scope>
    <source>
        <strain evidence="5">LH 10-3-1</strain>
    </source>
</reference>
<dbReference type="Gene3D" id="3.30.450.20">
    <property type="entry name" value="PAS domain"/>
    <property type="match status" value="1"/>
</dbReference>
<feature type="domain" description="GGDEF" evidence="4">
    <location>
        <begin position="175"/>
        <end position="311"/>
    </location>
</feature>
<comment type="catalytic activity">
    <reaction evidence="3">
        <text>2 GTP = 3',3'-c-di-GMP + 2 diphosphate</text>
        <dbReference type="Rhea" id="RHEA:24898"/>
        <dbReference type="ChEBI" id="CHEBI:33019"/>
        <dbReference type="ChEBI" id="CHEBI:37565"/>
        <dbReference type="ChEBI" id="CHEBI:58805"/>
        <dbReference type="EC" id="2.7.7.65"/>
    </reaction>
</comment>
<dbReference type="SUPFAM" id="SSF55073">
    <property type="entry name" value="Nucleotide cyclase"/>
    <property type="match status" value="1"/>
</dbReference>
<dbReference type="InterPro" id="IPR050469">
    <property type="entry name" value="Diguanylate_Cyclase"/>
</dbReference>
<dbReference type="GO" id="GO:0052621">
    <property type="term" value="F:diguanylate cyclase activity"/>
    <property type="evidence" value="ECO:0007669"/>
    <property type="project" value="UniProtKB-EC"/>
</dbReference>
<dbReference type="EMBL" id="CP101717">
    <property type="protein sequence ID" value="WLD58562.1"/>
    <property type="molecule type" value="Genomic_DNA"/>
</dbReference>
<protein>
    <recommendedName>
        <fullName evidence="2">diguanylate cyclase</fullName>
        <ecNumber evidence="2">2.7.7.65</ecNumber>
    </recommendedName>
</protein>
<dbReference type="NCBIfam" id="TIGR00254">
    <property type="entry name" value="GGDEF"/>
    <property type="match status" value="1"/>
</dbReference>
<name>A0AB38YGZ8_9GAMM</name>
<dbReference type="InterPro" id="IPR029787">
    <property type="entry name" value="Nucleotide_cyclase"/>
</dbReference>
<dbReference type="GO" id="GO:1902201">
    <property type="term" value="P:negative regulation of bacterial-type flagellum-dependent cell motility"/>
    <property type="evidence" value="ECO:0007669"/>
    <property type="project" value="TreeGrafter"/>
</dbReference>
<dbReference type="PROSITE" id="PS50887">
    <property type="entry name" value="GGDEF"/>
    <property type="match status" value="1"/>
</dbReference>
<evidence type="ECO:0000256" key="1">
    <source>
        <dbReference type="ARBA" id="ARBA00001946"/>
    </source>
</evidence>
<dbReference type="GO" id="GO:0043709">
    <property type="term" value="P:cell adhesion involved in single-species biofilm formation"/>
    <property type="evidence" value="ECO:0007669"/>
    <property type="project" value="TreeGrafter"/>
</dbReference>
<dbReference type="PANTHER" id="PTHR45138">
    <property type="entry name" value="REGULATORY COMPONENTS OF SENSORY TRANSDUCTION SYSTEM"/>
    <property type="match status" value="1"/>
</dbReference>
<evidence type="ECO:0000313" key="5">
    <source>
        <dbReference type="EMBL" id="WLD58562.1"/>
    </source>
</evidence>
<dbReference type="GO" id="GO:0005886">
    <property type="term" value="C:plasma membrane"/>
    <property type="evidence" value="ECO:0007669"/>
    <property type="project" value="TreeGrafter"/>
</dbReference>